<dbReference type="Gene3D" id="2.40.50.1020">
    <property type="entry name" value="LytTr DNA-binding domain"/>
    <property type="match status" value="1"/>
</dbReference>
<reference evidence="4" key="1">
    <citation type="submission" date="2022-10" db="EMBL/GenBank/DDBJ databases">
        <title>Gaoshiqiia sediminis gen. nov., sp. nov., isolated from coastal sediment.</title>
        <authorList>
            <person name="Yu W.X."/>
            <person name="Mu D.S."/>
            <person name="Du J.Z."/>
            <person name="Liang Y.Q."/>
        </authorList>
    </citation>
    <scope>NUCLEOTIDE SEQUENCE</scope>
    <source>
        <strain evidence="4">A06</strain>
    </source>
</reference>
<dbReference type="Gene3D" id="3.40.50.2300">
    <property type="match status" value="1"/>
</dbReference>
<dbReference type="PANTHER" id="PTHR37299">
    <property type="entry name" value="TRANSCRIPTIONAL REGULATOR-RELATED"/>
    <property type="match status" value="1"/>
</dbReference>
<keyword evidence="4" id="KW-0238">DNA-binding</keyword>
<dbReference type="RefSeq" id="WP_282591357.1">
    <property type="nucleotide sequence ID" value="NZ_JAPAAF010000009.1"/>
</dbReference>
<dbReference type="SMART" id="SM00448">
    <property type="entry name" value="REC"/>
    <property type="match status" value="1"/>
</dbReference>
<dbReference type="PANTHER" id="PTHR37299:SF1">
    <property type="entry name" value="STAGE 0 SPORULATION PROTEIN A HOMOLOG"/>
    <property type="match status" value="1"/>
</dbReference>
<dbReference type="GO" id="GO:0000156">
    <property type="term" value="F:phosphorelay response regulator activity"/>
    <property type="evidence" value="ECO:0007669"/>
    <property type="project" value="InterPro"/>
</dbReference>
<evidence type="ECO:0000256" key="1">
    <source>
        <dbReference type="PROSITE-ProRule" id="PRU00169"/>
    </source>
</evidence>
<accession>A0AA41Y7W1</accession>
<gene>
    <name evidence="4" type="ORF">N2K84_08445</name>
</gene>
<name>A0AA41Y7W1_9BACT</name>
<organism evidence="4 5">
    <name type="scientific">Gaoshiqia sediminis</name>
    <dbReference type="NCBI Taxonomy" id="2986998"/>
    <lineage>
        <taxon>Bacteria</taxon>
        <taxon>Pseudomonadati</taxon>
        <taxon>Bacteroidota</taxon>
        <taxon>Bacteroidia</taxon>
        <taxon>Marinilabiliales</taxon>
        <taxon>Prolixibacteraceae</taxon>
        <taxon>Gaoshiqia</taxon>
    </lineage>
</organism>
<feature type="domain" description="HTH LytTR-type" evidence="3">
    <location>
        <begin position="134"/>
        <end position="232"/>
    </location>
</feature>
<dbReference type="SMART" id="SM00850">
    <property type="entry name" value="LytTR"/>
    <property type="match status" value="1"/>
</dbReference>
<dbReference type="PROSITE" id="PS50930">
    <property type="entry name" value="HTH_LYTTR"/>
    <property type="match status" value="1"/>
</dbReference>
<feature type="domain" description="Response regulatory" evidence="2">
    <location>
        <begin position="4"/>
        <end position="115"/>
    </location>
</feature>
<dbReference type="SUPFAM" id="SSF52172">
    <property type="entry name" value="CheY-like"/>
    <property type="match status" value="1"/>
</dbReference>
<dbReference type="AlphaFoldDB" id="A0AA41Y7W1"/>
<dbReference type="EMBL" id="JAPAAF010000009">
    <property type="protein sequence ID" value="MCW0482752.1"/>
    <property type="molecule type" value="Genomic_DNA"/>
</dbReference>
<sequence>MNVKAIIVDDEPLAQQVIVQYAMDIPNLEIVCACNNAIEANQMLRENEIDLMFLDVNMPKLSGLDFLKNLKNPPLVVLTTAYTDYALEGYELNILDYLKKPFSFDRFFKAFQKAEEQLALLNQRNEPKSNAEYMFIKANKKAVRVGFEDIFFIEGLGDYIKIHLKDTHLVTNLSMKKMEDLLPANEFFRIHKSFIIRLDRIQSIEGNQVEIGKHKLPVGNLFRQAFNDLIEQRFVK</sequence>
<keyword evidence="1" id="KW-0597">Phosphoprotein</keyword>
<dbReference type="InterPro" id="IPR007492">
    <property type="entry name" value="LytTR_DNA-bd_dom"/>
</dbReference>
<comment type="caution">
    <text evidence="4">The sequence shown here is derived from an EMBL/GenBank/DDBJ whole genome shotgun (WGS) entry which is preliminary data.</text>
</comment>
<dbReference type="InterPro" id="IPR001789">
    <property type="entry name" value="Sig_transdc_resp-reg_receiver"/>
</dbReference>
<dbReference type="Pfam" id="PF04397">
    <property type="entry name" value="LytTR"/>
    <property type="match status" value="1"/>
</dbReference>
<proteinExistence type="predicted"/>
<dbReference type="InterPro" id="IPR046947">
    <property type="entry name" value="LytR-like"/>
</dbReference>
<evidence type="ECO:0000259" key="3">
    <source>
        <dbReference type="PROSITE" id="PS50930"/>
    </source>
</evidence>
<dbReference type="GO" id="GO:0003677">
    <property type="term" value="F:DNA binding"/>
    <property type="evidence" value="ECO:0007669"/>
    <property type="project" value="UniProtKB-KW"/>
</dbReference>
<keyword evidence="5" id="KW-1185">Reference proteome</keyword>
<evidence type="ECO:0000259" key="2">
    <source>
        <dbReference type="PROSITE" id="PS50110"/>
    </source>
</evidence>
<dbReference type="Proteomes" id="UP001163821">
    <property type="component" value="Unassembled WGS sequence"/>
</dbReference>
<protein>
    <submittedName>
        <fullName evidence="4">LytTR family DNA-binding domain-containing protein</fullName>
    </submittedName>
</protein>
<dbReference type="PROSITE" id="PS50110">
    <property type="entry name" value="RESPONSE_REGULATORY"/>
    <property type="match status" value="1"/>
</dbReference>
<dbReference type="InterPro" id="IPR011006">
    <property type="entry name" value="CheY-like_superfamily"/>
</dbReference>
<dbReference type="Pfam" id="PF00072">
    <property type="entry name" value="Response_reg"/>
    <property type="match status" value="1"/>
</dbReference>
<evidence type="ECO:0000313" key="5">
    <source>
        <dbReference type="Proteomes" id="UP001163821"/>
    </source>
</evidence>
<evidence type="ECO:0000313" key="4">
    <source>
        <dbReference type="EMBL" id="MCW0482752.1"/>
    </source>
</evidence>
<feature type="modified residue" description="4-aspartylphosphate" evidence="1">
    <location>
        <position position="55"/>
    </location>
</feature>